<evidence type="ECO:0000256" key="1">
    <source>
        <dbReference type="ARBA" id="ARBA00004123"/>
    </source>
</evidence>
<evidence type="ECO:0000256" key="2">
    <source>
        <dbReference type="ARBA" id="ARBA00023242"/>
    </source>
</evidence>
<dbReference type="InterPro" id="IPR013048">
    <property type="entry name" value="Meiotic_Spo11"/>
</dbReference>
<dbReference type="Gene3D" id="3.40.1360.10">
    <property type="match status" value="1"/>
</dbReference>
<accession>A0A8D9E2J4</accession>
<dbReference type="GO" id="GO:0003918">
    <property type="term" value="F:DNA topoisomerase type II (double strand cut, ATP-hydrolyzing) activity"/>
    <property type="evidence" value="ECO:0007669"/>
    <property type="project" value="InterPro"/>
</dbReference>
<dbReference type="InterPro" id="IPR034136">
    <property type="entry name" value="TOPRIM_Topo6A/Spo11"/>
</dbReference>
<dbReference type="SUPFAM" id="SSF56726">
    <property type="entry name" value="DNA topoisomerase IV, alpha subunit"/>
    <property type="match status" value="1"/>
</dbReference>
<name>A0A8D9E2J4_9HEMI</name>
<dbReference type="GO" id="GO:0000228">
    <property type="term" value="C:nuclear chromosome"/>
    <property type="evidence" value="ECO:0007669"/>
    <property type="project" value="TreeGrafter"/>
</dbReference>
<sequence>MLDVPPWELNVTSSGKGLAAGPLSLELTNGEVINYSVGGAVLLPLNISDIQEIRFGGKYILIVEKDAAFQKLLDEDILKRLPDCILLTSKGFPDVNTRLFLRLMKDSVNAPLYALVDADPYGIEIMCVYRFGSLMLSPQASTLACPEIQWLGIHPTDIRHWNIPTIPMTERDVNKLRHLLTRPFISSNKKIHKELKFLLKMGKKAEIEGVYQFSPNFLTEFFIPQKISKSL</sequence>
<evidence type="ECO:0000313" key="4">
    <source>
        <dbReference type="EMBL" id="CAG6738403.1"/>
    </source>
</evidence>
<dbReference type="EMBL" id="HBUF01407692">
    <property type="protein sequence ID" value="CAG6738403.1"/>
    <property type="molecule type" value="Transcribed_RNA"/>
</dbReference>
<keyword evidence="2" id="KW-0539">Nucleus</keyword>
<dbReference type="Pfam" id="PF21180">
    <property type="entry name" value="TOP6A-Spo11_Toprim"/>
    <property type="match status" value="1"/>
</dbReference>
<dbReference type="AlphaFoldDB" id="A0A8D9E2J4"/>
<protein>
    <submittedName>
        <fullName evidence="4">Meiotic recombination protein SPO11</fullName>
    </submittedName>
</protein>
<dbReference type="PRINTS" id="PR01551">
    <property type="entry name" value="SPO11HOMOLOG"/>
</dbReference>
<organism evidence="4">
    <name type="scientific">Cacopsylla melanoneura</name>
    <dbReference type="NCBI Taxonomy" id="428564"/>
    <lineage>
        <taxon>Eukaryota</taxon>
        <taxon>Metazoa</taxon>
        <taxon>Ecdysozoa</taxon>
        <taxon>Arthropoda</taxon>
        <taxon>Hexapoda</taxon>
        <taxon>Insecta</taxon>
        <taxon>Pterygota</taxon>
        <taxon>Neoptera</taxon>
        <taxon>Paraneoptera</taxon>
        <taxon>Hemiptera</taxon>
        <taxon>Sternorrhyncha</taxon>
        <taxon>Psylloidea</taxon>
        <taxon>Psyllidae</taxon>
        <taxon>Psyllinae</taxon>
        <taxon>Cacopsylla</taxon>
    </lineage>
</organism>
<dbReference type="GO" id="GO:0003677">
    <property type="term" value="F:DNA binding"/>
    <property type="evidence" value="ECO:0007669"/>
    <property type="project" value="InterPro"/>
</dbReference>
<dbReference type="PANTHER" id="PTHR10848">
    <property type="entry name" value="MEIOTIC RECOMBINATION PROTEIN SPO11"/>
    <property type="match status" value="1"/>
</dbReference>
<dbReference type="GO" id="GO:0007131">
    <property type="term" value="P:reciprocal meiotic recombination"/>
    <property type="evidence" value="ECO:0007669"/>
    <property type="project" value="TreeGrafter"/>
</dbReference>
<dbReference type="PRINTS" id="PR01550">
    <property type="entry name" value="TOP6AFAMILY"/>
</dbReference>
<feature type="domain" description="Topoisomerase 6 subunit A/Spo11 TOPRIM" evidence="3">
    <location>
        <begin position="59"/>
        <end position="227"/>
    </location>
</feature>
<dbReference type="InterPro" id="IPR002815">
    <property type="entry name" value="Spo11/TopoVI_A"/>
</dbReference>
<dbReference type="GO" id="GO:0000706">
    <property type="term" value="P:meiotic DNA double-strand break processing"/>
    <property type="evidence" value="ECO:0007669"/>
    <property type="project" value="TreeGrafter"/>
</dbReference>
<proteinExistence type="predicted"/>
<dbReference type="CDD" id="cd00223">
    <property type="entry name" value="TOPRIM_TopoIIB_SPO"/>
    <property type="match status" value="1"/>
</dbReference>
<evidence type="ECO:0000259" key="3">
    <source>
        <dbReference type="Pfam" id="PF21180"/>
    </source>
</evidence>
<dbReference type="InterPro" id="IPR036078">
    <property type="entry name" value="Spo11/TopoVI_A_sf"/>
</dbReference>
<dbReference type="GO" id="GO:0042138">
    <property type="term" value="P:meiotic DNA double-strand break formation"/>
    <property type="evidence" value="ECO:0007669"/>
    <property type="project" value="InterPro"/>
</dbReference>
<dbReference type="PANTHER" id="PTHR10848:SF0">
    <property type="entry name" value="MEIOTIC RECOMBINATION PROTEIN SPO11"/>
    <property type="match status" value="1"/>
</dbReference>
<comment type="subcellular location">
    <subcellularLocation>
        <location evidence="1">Nucleus</location>
    </subcellularLocation>
</comment>
<reference evidence="4" key="1">
    <citation type="submission" date="2021-05" db="EMBL/GenBank/DDBJ databases">
        <authorList>
            <person name="Alioto T."/>
            <person name="Alioto T."/>
            <person name="Gomez Garrido J."/>
        </authorList>
    </citation>
    <scope>NUCLEOTIDE SEQUENCE</scope>
</reference>